<keyword evidence="10" id="KW-0325">Glycoprotein</keyword>
<evidence type="ECO:0000256" key="3">
    <source>
        <dbReference type="ARBA" id="ARBA00022475"/>
    </source>
</evidence>
<dbReference type="SUPFAM" id="SSF52058">
    <property type="entry name" value="L domain-like"/>
    <property type="match status" value="1"/>
</dbReference>
<evidence type="ECO:0000256" key="2">
    <source>
        <dbReference type="ARBA" id="ARBA00009592"/>
    </source>
</evidence>
<keyword evidence="5 11" id="KW-0812">Transmembrane</keyword>
<keyword evidence="7" id="KW-0677">Repeat</keyword>
<keyword evidence="8 11" id="KW-1133">Transmembrane helix</keyword>
<keyword evidence="14" id="KW-1185">Reference proteome</keyword>
<organism evidence="13 14">
    <name type="scientific">Heracleum sosnowskyi</name>
    <dbReference type="NCBI Taxonomy" id="360622"/>
    <lineage>
        <taxon>Eukaryota</taxon>
        <taxon>Viridiplantae</taxon>
        <taxon>Streptophyta</taxon>
        <taxon>Embryophyta</taxon>
        <taxon>Tracheophyta</taxon>
        <taxon>Spermatophyta</taxon>
        <taxon>Magnoliopsida</taxon>
        <taxon>eudicotyledons</taxon>
        <taxon>Gunneridae</taxon>
        <taxon>Pentapetalae</taxon>
        <taxon>asterids</taxon>
        <taxon>campanulids</taxon>
        <taxon>Apiales</taxon>
        <taxon>Apiaceae</taxon>
        <taxon>Apioideae</taxon>
        <taxon>apioid superclade</taxon>
        <taxon>Tordylieae</taxon>
        <taxon>Tordyliinae</taxon>
        <taxon>Heracleum</taxon>
    </lineage>
</organism>
<dbReference type="InterPro" id="IPR001611">
    <property type="entry name" value="Leu-rich_rpt"/>
</dbReference>
<dbReference type="GO" id="GO:0005886">
    <property type="term" value="C:plasma membrane"/>
    <property type="evidence" value="ECO:0007669"/>
    <property type="project" value="UniProtKB-SubCell"/>
</dbReference>
<dbReference type="GO" id="GO:0051707">
    <property type="term" value="P:response to other organism"/>
    <property type="evidence" value="ECO:0007669"/>
    <property type="project" value="UniProtKB-ARBA"/>
</dbReference>
<evidence type="ECO:0000256" key="1">
    <source>
        <dbReference type="ARBA" id="ARBA00004251"/>
    </source>
</evidence>
<dbReference type="InterPro" id="IPR003591">
    <property type="entry name" value="Leu-rich_rpt_typical-subtyp"/>
</dbReference>
<keyword evidence="4" id="KW-0433">Leucine-rich repeat</keyword>
<name>A0AAD8HDL8_9APIA</name>
<dbReference type="PANTHER" id="PTHR48063:SF98">
    <property type="entry name" value="LRR RECEPTOR-LIKE SERINE_THREONINE-PROTEIN KINASE FLS2"/>
    <property type="match status" value="1"/>
</dbReference>
<dbReference type="InterPro" id="IPR032675">
    <property type="entry name" value="LRR_dom_sf"/>
</dbReference>
<dbReference type="SUPFAM" id="SSF52047">
    <property type="entry name" value="RNI-like"/>
    <property type="match status" value="2"/>
</dbReference>
<dbReference type="PROSITE" id="PS51450">
    <property type="entry name" value="LRR"/>
    <property type="match status" value="2"/>
</dbReference>
<proteinExistence type="inferred from homology"/>
<dbReference type="Gene3D" id="3.80.10.10">
    <property type="entry name" value="Ribonuclease Inhibitor"/>
    <property type="match status" value="5"/>
</dbReference>
<dbReference type="Pfam" id="PF13855">
    <property type="entry name" value="LRR_8"/>
    <property type="match status" value="1"/>
</dbReference>
<keyword evidence="6 12" id="KW-0732">Signal</keyword>
<dbReference type="FunFam" id="3.80.10.10:FF:000383">
    <property type="entry name" value="Leucine-rich repeat receptor protein kinase EMS1"/>
    <property type="match status" value="1"/>
</dbReference>
<comment type="subcellular location">
    <subcellularLocation>
        <location evidence="1">Cell membrane</location>
        <topology evidence="1">Single-pass type I membrane protein</topology>
    </subcellularLocation>
</comment>
<dbReference type="GO" id="GO:0006952">
    <property type="term" value="P:defense response"/>
    <property type="evidence" value="ECO:0007669"/>
    <property type="project" value="UniProtKB-ARBA"/>
</dbReference>
<feature type="chain" id="PRO_5042001046" evidence="12">
    <location>
        <begin position="28"/>
        <end position="813"/>
    </location>
</feature>
<evidence type="ECO:0000313" key="14">
    <source>
        <dbReference type="Proteomes" id="UP001237642"/>
    </source>
</evidence>
<dbReference type="EMBL" id="JAUIZM010000009">
    <property type="protein sequence ID" value="KAK1364394.1"/>
    <property type="molecule type" value="Genomic_DNA"/>
</dbReference>
<evidence type="ECO:0000256" key="12">
    <source>
        <dbReference type="SAM" id="SignalP"/>
    </source>
</evidence>
<evidence type="ECO:0000256" key="4">
    <source>
        <dbReference type="ARBA" id="ARBA00022614"/>
    </source>
</evidence>
<reference evidence="13" key="1">
    <citation type="submission" date="2023-02" db="EMBL/GenBank/DDBJ databases">
        <title>Genome of toxic invasive species Heracleum sosnowskyi carries increased number of genes despite the absence of recent whole-genome duplications.</title>
        <authorList>
            <person name="Schelkunov M."/>
            <person name="Shtratnikova V."/>
            <person name="Makarenko M."/>
            <person name="Klepikova A."/>
            <person name="Omelchenko D."/>
            <person name="Novikova G."/>
            <person name="Obukhova E."/>
            <person name="Bogdanov V."/>
            <person name="Penin A."/>
            <person name="Logacheva M."/>
        </authorList>
    </citation>
    <scope>NUCLEOTIDE SEQUENCE</scope>
    <source>
        <strain evidence="13">Hsosn_3</strain>
        <tissue evidence="13">Leaf</tissue>
    </source>
</reference>
<evidence type="ECO:0000256" key="6">
    <source>
        <dbReference type="ARBA" id="ARBA00022729"/>
    </source>
</evidence>
<evidence type="ECO:0000256" key="7">
    <source>
        <dbReference type="ARBA" id="ARBA00022737"/>
    </source>
</evidence>
<dbReference type="InterPro" id="IPR046956">
    <property type="entry name" value="RLP23-like"/>
</dbReference>
<reference evidence="13" key="2">
    <citation type="submission" date="2023-05" db="EMBL/GenBank/DDBJ databases">
        <authorList>
            <person name="Schelkunov M.I."/>
        </authorList>
    </citation>
    <scope>NUCLEOTIDE SEQUENCE</scope>
    <source>
        <strain evidence="13">Hsosn_3</strain>
        <tissue evidence="13">Leaf</tissue>
    </source>
</reference>
<feature type="signal peptide" evidence="12">
    <location>
        <begin position="1"/>
        <end position="27"/>
    </location>
</feature>
<sequence>MNAVQLQPHSLHFLILVIFLLLPDLTQLPSLIEIRVNSNQLNGYLPTAFQHHSSLQFLSLSDNHLRGSNLQYLNLGNSYFGDPVPLPKFIRSLNSLTYLDLSYNGFTGVIPHELGNFSKLQYRNLSVNQLSGVLPQSISNLSNLKAADFSFNNFVGNLDILLSRPYLLLQKLLVSYNRLTGSVPDFTLLPSLKEIRVNSNQLNGYLPTAFQHHSSLQFLSLSNNHLRGSLPDFEGFSSLKVLYLDNNNFSGIVPHFTRCSSLQVLRLNKNQLAKWETRSIGLLTSLRELDLSMNFIRSTISEANLYNLSSLKYMRTSYNPLTFYISSEWLPPFQLQELSSASCNLGPKFPNWIRNQENIDHLDISNCQISDTIPIWFANLSSVLQHLNLSSNKIRGKFLFEFPYMQQLDLSSNYFDGPLPRVPPKCSRINLSQNKFSGTLHSLSLVKDLPLRFLDVSHNQLIGALPNNWMHFQGLVFLNLGHNKFSGGIPTSIGHLTSLEVIILRNNKLHGELPASLKKLQQPRISGTIPPCFGNFTAMIERGTEVAQHNYSTSYDWIHKNYISYDTLLRNKIPIQPQHPDPLPVPIPTYSYIDNVLARWKGQEFEYGRNFAYLKMIDLSTNELTGKLPLGITRLLELKGLNLSVNSFYGNVPTEIGQLKLLECLDLSANKFSGKIPSSMSGLHFLAYLNISNNNFSGRIPSGTQLRGFAISTYEGNPGLYGKPLKNICRGDELARHIWPSSSEYEDDGDDTEYERWLYVSAVIGFSTSFWGFIGTLVLNRRWRHAYFCFLYNLKEKCYVALAVHIARLQRKF</sequence>
<comment type="caution">
    <text evidence="13">The sequence shown here is derived from an EMBL/GenBank/DDBJ whole genome shotgun (WGS) entry which is preliminary data.</text>
</comment>
<protein>
    <submittedName>
        <fullName evidence="13">Uncharacterized protein</fullName>
    </submittedName>
</protein>
<evidence type="ECO:0000256" key="9">
    <source>
        <dbReference type="ARBA" id="ARBA00023136"/>
    </source>
</evidence>
<evidence type="ECO:0000313" key="13">
    <source>
        <dbReference type="EMBL" id="KAK1364394.1"/>
    </source>
</evidence>
<keyword evidence="3" id="KW-1003">Cell membrane</keyword>
<evidence type="ECO:0000256" key="11">
    <source>
        <dbReference type="SAM" id="Phobius"/>
    </source>
</evidence>
<dbReference type="Pfam" id="PF00560">
    <property type="entry name" value="LRR_1"/>
    <property type="match status" value="9"/>
</dbReference>
<dbReference type="Proteomes" id="UP001237642">
    <property type="component" value="Unassembled WGS sequence"/>
</dbReference>
<evidence type="ECO:0000256" key="10">
    <source>
        <dbReference type="ARBA" id="ARBA00023180"/>
    </source>
</evidence>
<keyword evidence="9 11" id="KW-0472">Membrane</keyword>
<comment type="similarity">
    <text evidence="2">Belongs to the RLP family.</text>
</comment>
<dbReference type="AlphaFoldDB" id="A0AAD8HDL8"/>
<dbReference type="SMART" id="SM00369">
    <property type="entry name" value="LRR_TYP"/>
    <property type="match status" value="8"/>
</dbReference>
<evidence type="ECO:0000256" key="5">
    <source>
        <dbReference type="ARBA" id="ARBA00022692"/>
    </source>
</evidence>
<gene>
    <name evidence="13" type="ORF">POM88_039955</name>
</gene>
<feature type="transmembrane region" description="Helical" evidence="11">
    <location>
        <begin position="757"/>
        <end position="779"/>
    </location>
</feature>
<evidence type="ECO:0000256" key="8">
    <source>
        <dbReference type="ARBA" id="ARBA00022989"/>
    </source>
</evidence>
<accession>A0AAD8HDL8</accession>
<dbReference type="FunFam" id="3.80.10.10:FF:000213">
    <property type="entry name" value="Tyrosine-sulfated glycopeptide receptor 1"/>
    <property type="match status" value="1"/>
</dbReference>
<dbReference type="PANTHER" id="PTHR48063">
    <property type="entry name" value="LRR RECEPTOR-LIKE KINASE"/>
    <property type="match status" value="1"/>
</dbReference>